<dbReference type="InterPro" id="IPR016181">
    <property type="entry name" value="Acyl_CoA_acyltransferase"/>
</dbReference>
<dbReference type="GO" id="GO:0044038">
    <property type="term" value="P:cell wall macromolecule biosynthetic process"/>
    <property type="evidence" value="ECO:0007669"/>
    <property type="project" value="InterPro"/>
</dbReference>
<proteinExistence type="inferred from homology"/>
<dbReference type="GO" id="GO:0071555">
    <property type="term" value="P:cell wall organization"/>
    <property type="evidence" value="ECO:0007669"/>
    <property type="project" value="UniProtKB-KW"/>
</dbReference>
<keyword evidence="5" id="KW-0012">Acyltransferase</keyword>
<dbReference type="GO" id="GO:0008360">
    <property type="term" value="P:regulation of cell shape"/>
    <property type="evidence" value="ECO:0007669"/>
    <property type="project" value="UniProtKB-KW"/>
</dbReference>
<accession>A0A0E3REQ5</accession>
<dbReference type="InterPro" id="IPR050644">
    <property type="entry name" value="PG_Glycine_Bridge_Synth"/>
</dbReference>
<dbReference type="InterPro" id="IPR038740">
    <property type="entry name" value="BioF2-like_GNAT_dom"/>
</dbReference>
<protein>
    <recommendedName>
        <fullName evidence="7">BioF2-like acetyltransferase domain-containing protein</fullName>
    </recommendedName>
</protein>
<gene>
    <name evidence="8" type="ORF">MSMAP_2452</name>
</gene>
<dbReference type="Pfam" id="PF13480">
    <property type="entry name" value="Acetyltransf_6"/>
    <property type="match status" value="1"/>
</dbReference>
<keyword evidence="3" id="KW-0133">Cell shape</keyword>
<organism evidence="8 9">
    <name type="scientific">Methanosarcina mazei SarPi</name>
    <dbReference type="NCBI Taxonomy" id="1434115"/>
    <lineage>
        <taxon>Archaea</taxon>
        <taxon>Methanobacteriati</taxon>
        <taxon>Methanobacteriota</taxon>
        <taxon>Stenosarchaea group</taxon>
        <taxon>Methanomicrobia</taxon>
        <taxon>Methanosarcinales</taxon>
        <taxon>Methanosarcinaceae</taxon>
        <taxon>Methanosarcina</taxon>
    </lineage>
</organism>
<evidence type="ECO:0000313" key="9">
    <source>
        <dbReference type="Proteomes" id="UP000033116"/>
    </source>
</evidence>
<dbReference type="GO" id="GO:0016755">
    <property type="term" value="F:aminoacyltransferase activity"/>
    <property type="evidence" value="ECO:0007669"/>
    <property type="project" value="InterPro"/>
</dbReference>
<dbReference type="HOGENOM" id="CLU_817877_0_0_2"/>
<reference evidence="8 9" key="1">
    <citation type="submission" date="2014-07" db="EMBL/GenBank/DDBJ databases">
        <title>Methanogenic archaea and the global carbon cycle.</title>
        <authorList>
            <person name="Henriksen J.R."/>
            <person name="Luke J."/>
            <person name="Reinhart S."/>
            <person name="Benedict M.N."/>
            <person name="Youngblut N.D."/>
            <person name="Metcalf M.E."/>
            <person name="Whitaker R.J."/>
            <person name="Metcalf W.W."/>
        </authorList>
    </citation>
    <scope>NUCLEOTIDE SEQUENCE [LARGE SCALE GENOMIC DNA]</scope>
    <source>
        <strain evidence="8 9">SarPi</strain>
    </source>
</reference>
<keyword evidence="4" id="KW-0573">Peptidoglycan synthesis</keyword>
<dbReference type="PROSITE" id="PS51191">
    <property type="entry name" value="FEMABX"/>
    <property type="match status" value="1"/>
</dbReference>
<evidence type="ECO:0000313" key="8">
    <source>
        <dbReference type="EMBL" id="AKB62437.1"/>
    </source>
</evidence>
<evidence type="ECO:0000256" key="6">
    <source>
        <dbReference type="ARBA" id="ARBA00023316"/>
    </source>
</evidence>
<dbReference type="Gene3D" id="3.40.630.30">
    <property type="match status" value="1"/>
</dbReference>
<evidence type="ECO:0000256" key="1">
    <source>
        <dbReference type="ARBA" id="ARBA00009943"/>
    </source>
</evidence>
<keyword evidence="2" id="KW-0808">Transferase</keyword>
<dbReference type="EMBL" id="CP009511">
    <property type="protein sequence ID" value="AKB62437.1"/>
    <property type="molecule type" value="Genomic_DNA"/>
</dbReference>
<dbReference type="PATRIC" id="fig|1434115.4.peg.3134"/>
<sequence>MAEIEITDNFKKEEYNNFLLNNPYASVFQTLEMAEVYKRYADTEPLILVAKNGNSREIEAALLAKKIREKKGYLESLSLHSTIRGGPVFRDTKNGARAASLLLQKYDNMAKDWGPLYTRIYPLFDTPQLIPAYIENNYEYGGWNNYIINLKRPVEEIWRGINEANRKNIKKASNEIVIEEVTEKILIPDFYELIAQNYASKGQPLEGIEYFQNAFEILSPNMAKFFMAKIKDEYVAARLVLTYKGVVYDWHTGALEKYVSLKPNNLLVWHILKWGAENGYHTFDFGGGGEPRQYLEGWVEFKRRFGGKLVSYGRYTKVHQEKKLYVAKKGFQYYKKLKFTQK</sequence>
<dbReference type="PANTHER" id="PTHR36174">
    <property type="entry name" value="LIPID II:GLYCINE GLYCYLTRANSFERASE"/>
    <property type="match status" value="1"/>
</dbReference>
<dbReference type="Proteomes" id="UP000033116">
    <property type="component" value="Chromosome"/>
</dbReference>
<dbReference type="SUPFAM" id="SSF55729">
    <property type="entry name" value="Acyl-CoA N-acyltransferases (Nat)"/>
    <property type="match status" value="2"/>
</dbReference>
<feature type="domain" description="BioF2-like acetyltransferase" evidence="7">
    <location>
        <begin position="178"/>
        <end position="291"/>
    </location>
</feature>
<dbReference type="PANTHER" id="PTHR36174:SF1">
    <property type="entry name" value="LIPID II:GLYCINE GLYCYLTRANSFERASE"/>
    <property type="match status" value="1"/>
</dbReference>
<keyword evidence="6" id="KW-0961">Cell wall biogenesis/degradation</keyword>
<comment type="similarity">
    <text evidence="1">Belongs to the FemABX family.</text>
</comment>
<dbReference type="InterPro" id="IPR003447">
    <property type="entry name" value="FEMABX"/>
</dbReference>
<evidence type="ECO:0000256" key="2">
    <source>
        <dbReference type="ARBA" id="ARBA00022679"/>
    </source>
</evidence>
<dbReference type="AlphaFoldDB" id="A0A0E3REQ5"/>
<evidence type="ECO:0000256" key="3">
    <source>
        <dbReference type="ARBA" id="ARBA00022960"/>
    </source>
</evidence>
<evidence type="ECO:0000256" key="5">
    <source>
        <dbReference type="ARBA" id="ARBA00023315"/>
    </source>
</evidence>
<dbReference type="GeneID" id="24865728"/>
<evidence type="ECO:0000259" key="7">
    <source>
        <dbReference type="Pfam" id="PF13480"/>
    </source>
</evidence>
<dbReference type="RefSeq" id="WP_048043904.1">
    <property type="nucleotide sequence ID" value="NZ_CP009511.1"/>
</dbReference>
<evidence type="ECO:0000256" key="4">
    <source>
        <dbReference type="ARBA" id="ARBA00022984"/>
    </source>
</evidence>
<name>A0A0E3REQ5_METMZ</name>